<organism evidence="3 4">
    <name type="scientific">Malassezia pachydermatis</name>
    <dbReference type="NCBI Taxonomy" id="77020"/>
    <lineage>
        <taxon>Eukaryota</taxon>
        <taxon>Fungi</taxon>
        <taxon>Dikarya</taxon>
        <taxon>Basidiomycota</taxon>
        <taxon>Ustilaginomycotina</taxon>
        <taxon>Malasseziomycetes</taxon>
        <taxon>Malasseziales</taxon>
        <taxon>Malasseziaceae</taxon>
        <taxon>Malassezia</taxon>
    </lineage>
</organism>
<feature type="region of interest" description="Disordered" evidence="1">
    <location>
        <begin position="343"/>
        <end position="374"/>
    </location>
</feature>
<sequence length="374" mass="41511">MRIDVPATAANDVPARQEAAVQARDAEDDAYEPLTSRQRSSLNFLRMNTPVSLLCCITTALITALIVPSIHYVFRSQPTYFTMAPRMMLAYFVVLMLFETGFCVFALISRNLHSQHCIVQGVGSRLAFQNYLLAIWLFLRVMDTYVSMGLGFFVLLAITLMAGVNGIILQRKFPMHWLHPFETLLVHVPNALMAMIAGQVLIWDQLMLWWGWDRSNGRAALAEGLVISIIVEIVLGIGLAVWVGMTSDVAVYAASMFLDAAVLKFHKMPVIGPNSRPFALTVILCVSMTIRTLALVVPSLLHNGFLIVCHTHRRHTPEAAYENPTVEVPVDVPAIERTTPRRVEAEVVPAPADSSERTRLVVKKDPTYGSVPPS</sequence>
<feature type="transmembrane region" description="Helical" evidence="2">
    <location>
        <begin position="86"/>
        <end position="108"/>
    </location>
</feature>
<keyword evidence="2" id="KW-1133">Transmembrane helix</keyword>
<feature type="transmembrane region" description="Helical" evidence="2">
    <location>
        <begin position="146"/>
        <end position="168"/>
    </location>
</feature>
<evidence type="ECO:0000256" key="1">
    <source>
        <dbReference type="SAM" id="MobiDB-lite"/>
    </source>
</evidence>
<dbReference type="RefSeq" id="XP_017994155.1">
    <property type="nucleotide sequence ID" value="XM_018137480.1"/>
</dbReference>
<feature type="compositionally biased region" description="Basic and acidic residues" evidence="1">
    <location>
        <begin position="354"/>
        <end position="366"/>
    </location>
</feature>
<dbReference type="VEuPathDB" id="FungiDB:Malapachy_2999"/>
<dbReference type="EMBL" id="LGAV01000001">
    <property type="protein sequence ID" value="KOS16523.1"/>
    <property type="molecule type" value="Genomic_DNA"/>
</dbReference>
<comment type="caution">
    <text evidence="3">The sequence shown here is derived from an EMBL/GenBank/DDBJ whole genome shotgun (WGS) entry which is preliminary data.</text>
</comment>
<dbReference type="PANTHER" id="PTHR37992">
    <property type="entry name" value="EXPRESSED PROTEIN"/>
    <property type="match status" value="1"/>
</dbReference>
<evidence type="ECO:0000256" key="2">
    <source>
        <dbReference type="SAM" id="Phobius"/>
    </source>
</evidence>
<dbReference type="STRING" id="77020.A0A0M9VRE2"/>
<feature type="transmembrane region" description="Helical" evidence="2">
    <location>
        <begin position="51"/>
        <end position="74"/>
    </location>
</feature>
<feature type="transmembrane region" description="Helical" evidence="2">
    <location>
        <begin position="188"/>
        <end position="212"/>
    </location>
</feature>
<name>A0A0M9VRE2_9BASI</name>
<keyword evidence="2" id="KW-0812">Transmembrane</keyword>
<keyword evidence="2" id="KW-0472">Membrane</keyword>
<keyword evidence="4" id="KW-1185">Reference proteome</keyword>
<dbReference type="OrthoDB" id="3342455at2759"/>
<feature type="transmembrane region" description="Helical" evidence="2">
    <location>
        <begin position="278"/>
        <end position="301"/>
    </location>
</feature>
<reference evidence="3 4" key="1">
    <citation type="submission" date="2015-07" db="EMBL/GenBank/DDBJ databases">
        <title>Draft Genome Sequence of Malassezia furfur CBS1878 and Malassezia pachydermatis CBS1879.</title>
        <authorList>
            <person name="Triana S."/>
            <person name="Ohm R."/>
            <person name="Gonzalez A."/>
            <person name="DeCock H."/>
            <person name="Restrepo S."/>
            <person name="Celis A."/>
        </authorList>
    </citation>
    <scope>NUCLEOTIDE SEQUENCE [LARGE SCALE GENOMIC DNA]</scope>
    <source>
        <strain evidence="3 4">CBS 1879</strain>
    </source>
</reference>
<gene>
    <name evidence="3" type="ORF">Malapachy_2999</name>
</gene>
<dbReference type="PANTHER" id="PTHR37992:SF1">
    <property type="entry name" value="DUF1774-DOMAIN-CONTAINING PROTEIN"/>
    <property type="match status" value="1"/>
</dbReference>
<dbReference type="GeneID" id="28729356"/>
<evidence type="ECO:0000313" key="3">
    <source>
        <dbReference type="EMBL" id="KOS16523.1"/>
    </source>
</evidence>
<dbReference type="InterPro" id="IPR013920">
    <property type="entry name" value="DUF1774_fun"/>
</dbReference>
<accession>A0A0M9VRE2</accession>
<protein>
    <submittedName>
        <fullName evidence="3">Uncharacterized protein</fullName>
    </submittedName>
</protein>
<dbReference type="AlphaFoldDB" id="A0A0M9VRE2"/>
<dbReference type="Proteomes" id="UP000037751">
    <property type="component" value="Unassembled WGS sequence"/>
</dbReference>
<evidence type="ECO:0000313" key="4">
    <source>
        <dbReference type="Proteomes" id="UP000037751"/>
    </source>
</evidence>
<feature type="transmembrane region" description="Helical" evidence="2">
    <location>
        <begin position="224"/>
        <end position="243"/>
    </location>
</feature>
<proteinExistence type="predicted"/>